<dbReference type="SMART" id="SM00443">
    <property type="entry name" value="G_patch"/>
    <property type="match status" value="1"/>
</dbReference>
<dbReference type="PANTHER" id="PTHR23149:SF27">
    <property type="entry name" value="PIN2_TERF1-INTERACTING TELOMERASE INHIBITOR 1"/>
    <property type="match status" value="1"/>
</dbReference>
<dbReference type="AlphaFoldDB" id="A0A8S4R5Y0"/>
<accession>A0A8S4R5Y0</accession>
<dbReference type="GO" id="GO:0005730">
    <property type="term" value="C:nucleolus"/>
    <property type="evidence" value="ECO:0007669"/>
    <property type="project" value="TreeGrafter"/>
</dbReference>
<gene>
    <name evidence="2" type="primary">jg12018</name>
    <name evidence="2" type="ORF">PAEG_LOCUS9900</name>
</gene>
<dbReference type="PANTHER" id="PTHR23149">
    <property type="entry name" value="G PATCH DOMAIN CONTAINING PROTEIN"/>
    <property type="match status" value="1"/>
</dbReference>
<keyword evidence="3" id="KW-1185">Reference proteome</keyword>
<evidence type="ECO:0000259" key="1">
    <source>
        <dbReference type="PROSITE" id="PS50174"/>
    </source>
</evidence>
<proteinExistence type="predicted"/>
<feature type="domain" description="G-patch" evidence="1">
    <location>
        <begin position="27"/>
        <end position="73"/>
    </location>
</feature>
<dbReference type="PROSITE" id="PS50174">
    <property type="entry name" value="G_PATCH"/>
    <property type="match status" value="1"/>
</dbReference>
<comment type="caution">
    <text evidence="2">The sequence shown here is derived from an EMBL/GenBank/DDBJ whole genome shotgun (WGS) entry which is preliminary data.</text>
</comment>
<dbReference type="GO" id="GO:0010521">
    <property type="term" value="F:telomerase inhibitor activity"/>
    <property type="evidence" value="ECO:0007669"/>
    <property type="project" value="TreeGrafter"/>
</dbReference>
<name>A0A8S4R5Y0_9NEOP</name>
<evidence type="ECO:0000313" key="3">
    <source>
        <dbReference type="Proteomes" id="UP000838756"/>
    </source>
</evidence>
<organism evidence="2 3">
    <name type="scientific">Pararge aegeria aegeria</name>
    <dbReference type="NCBI Taxonomy" id="348720"/>
    <lineage>
        <taxon>Eukaryota</taxon>
        <taxon>Metazoa</taxon>
        <taxon>Ecdysozoa</taxon>
        <taxon>Arthropoda</taxon>
        <taxon>Hexapoda</taxon>
        <taxon>Insecta</taxon>
        <taxon>Pterygota</taxon>
        <taxon>Neoptera</taxon>
        <taxon>Endopterygota</taxon>
        <taxon>Lepidoptera</taxon>
        <taxon>Glossata</taxon>
        <taxon>Ditrysia</taxon>
        <taxon>Papilionoidea</taxon>
        <taxon>Nymphalidae</taxon>
        <taxon>Satyrinae</taxon>
        <taxon>Satyrini</taxon>
        <taxon>Parargina</taxon>
        <taxon>Pararge</taxon>
    </lineage>
</organism>
<dbReference type="InterPro" id="IPR050656">
    <property type="entry name" value="PINX1"/>
</dbReference>
<dbReference type="Proteomes" id="UP000838756">
    <property type="component" value="Unassembled WGS sequence"/>
</dbReference>
<sequence length="397" mass="45513">MSMLAEPRRKQKVINLRAKNNAWSNDSTKFGQRMLEKMGWSSGKGLGAKENGIVEHVVARYKNDEKGLGFEDRNDQWTKNEDDFNTLLANLSNAENVTETLHSGISLEKKSKKSKARIHYHKFTRGKDLSRYSEKDLANIFGKKSFKEPAVEDLKEDIIKTTEQIFTEKGNMEDYFKSKLAAIKSKSLNTNTETNDESDYVFKGFSNATEKQPENEKNGFGFQTFSFYSSLKNDDSPNIEMVCPDLETKTKKKKKSKRKEISTGVGEESDVVIPESSQEVHVINIEMAKVKKSKKKNHQKCIDVIQSLDKMKECDSLECTEITPQEIITDPEASKIKKLKKKKHQECDKAEFQPCVEKRKIKKENLSKNHAETIQENIISIENSIPCKKKKKKHQDL</sequence>
<dbReference type="InterPro" id="IPR000467">
    <property type="entry name" value="G_patch_dom"/>
</dbReference>
<evidence type="ECO:0000313" key="2">
    <source>
        <dbReference type="EMBL" id="CAH2230716.1"/>
    </source>
</evidence>
<dbReference type="OrthoDB" id="29523at2759"/>
<dbReference type="EMBL" id="CAKXAJ010024825">
    <property type="protein sequence ID" value="CAH2230716.1"/>
    <property type="molecule type" value="Genomic_DNA"/>
</dbReference>
<protein>
    <submittedName>
        <fullName evidence="2">Jg12018 protein</fullName>
    </submittedName>
</protein>
<reference evidence="2" key="1">
    <citation type="submission" date="2022-03" db="EMBL/GenBank/DDBJ databases">
        <authorList>
            <person name="Lindestad O."/>
        </authorList>
    </citation>
    <scope>NUCLEOTIDE SEQUENCE</scope>
</reference>
<dbReference type="Pfam" id="PF01585">
    <property type="entry name" value="G-patch"/>
    <property type="match status" value="1"/>
</dbReference>
<dbReference type="GO" id="GO:0003676">
    <property type="term" value="F:nucleic acid binding"/>
    <property type="evidence" value="ECO:0007669"/>
    <property type="project" value="InterPro"/>
</dbReference>